<keyword evidence="6 8" id="KW-0413">Isomerase</keyword>
<comment type="similarity">
    <text evidence="4">Belongs to the BPG-independent phosphoglycerate mutase family. A-PGAM subfamily.</text>
</comment>
<dbReference type="Gene3D" id="3.40.720.10">
    <property type="entry name" value="Alkaline Phosphatase, subunit A"/>
    <property type="match status" value="1"/>
</dbReference>
<evidence type="ECO:0000313" key="9">
    <source>
        <dbReference type="Proteomes" id="UP000886891"/>
    </source>
</evidence>
<accession>A0A9D1ND05</accession>
<organism evidence="8 9">
    <name type="scientific">Candidatus Stercoripulliclostridium merdipullorum</name>
    <dbReference type="NCBI Taxonomy" id="2840952"/>
    <lineage>
        <taxon>Bacteria</taxon>
        <taxon>Bacillati</taxon>
        <taxon>Bacillota</taxon>
        <taxon>Clostridia</taxon>
        <taxon>Eubacteriales</taxon>
        <taxon>Candidatus Stercoripulliclostridium</taxon>
    </lineage>
</organism>
<reference evidence="8" key="1">
    <citation type="submission" date="2020-10" db="EMBL/GenBank/DDBJ databases">
        <authorList>
            <person name="Gilroy R."/>
        </authorList>
    </citation>
    <scope>NUCLEOTIDE SEQUENCE</scope>
    <source>
        <strain evidence="8">23406</strain>
    </source>
</reference>
<evidence type="ECO:0000256" key="1">
    <source>
        <dbReference type="ARBA" id="ARBA00000370"/>
    </source>
</evidence>
<dbReference type="GO" id="GO:0046872">
    <property type="term" value="F:metal ion binding"/>
    <property type="evidence" value="ECO:0007669"/>
    <property type="project" value="InterPro"/>
</dbReference>
<dbReference type="EC" id="5.4.2.12" evidence="8"/>
<comment type="function">
    <text evidence="2">Catalyzes the interconversion of 2-phosphoglycerate and 3-phosphoglycerate.</text>
</comment>
<dbReference type="NCBIfam" id="TIGR02535">
    <property type="entry name" value="hyp_Hser_kinase"/>
    <property type="match status" value="1"/>
</dbReference>
<dbReference type="InterPro" id="IPR023665">
    <property type="entry name" value="ApgAM_prokaryotes"/>
</dbReference>
<dbReference type="Gene3D" id="3.30.70.2130">
    <property type="entry name" value="Metalloenzyme domain"/>
    <property type="match status" value="1"/>
</dbReference>
<feature type="domain" description="Metalloenzyme" evidence="7">
    <location>
        <begin position="1"/>
        <end position="368"/>
    </location>
</feature>
<evidence type="ECO:0000256" key="4">
    <source>
        <dbReference type="ARBA" id="ARBA00005524"/>
    </source>
</evidence>
<dbReference type="CDD" id="cd16011">
    <property type="entry name" value="iPGM_like"/>
    <property type="match status" value="1"/>
</dbReference>
<dbReference type="GO" id="GO:0006096">
    <property type="term" value="P:glycolytic process"/>
    <property type="evidence" value="ECO:0007669"/>
    <property type="project" value="UniProtKB-KW"/>
</dbReference>
<reference evidence="8" key="2">
    <citation type="journal article" date="2021" name="PeerJ">
        <title>Extensive microbial diversity within the chicken gut microbiome revealed by metagenomics and culture.</title>
        <authorList>
            <person name="Gilroy R."/>
            <person name="Ravi A."/>
            <person name="Getino M."/>
            <person name="Pursley I."/>
            <person name="Horton D.L."/>
            <person name="Alikhan N.F."/>
            <person name="Baker D."/>
            <person name="Gharbi K."/>
            <person name="Hall N."/>
            <person name="Watson M."/>
            <person name="Adriaenssens E.M."/>
            <person name="Foster-Nyarko E."/>
            <person name="Jarju S."/>
            <person name="Secka A."/>
            <person name="Antonio M."/>
            <person name="Oren A."/>
            <person name="Chaudhuri R.R."/>
            <person name="La Ragione R."/>
            <person name="Hildebrand F."/>
            <person name="Pallen M.J."/>
        </authorList>
    </citation>
    <scope>NUCLEOTIDE SEQUENCE</scope>
    <source>
        <strain evidence="8">23406</strain>
    </source>
</reference>
<dbReference type="PIRSF" id="PIRSF006392">
    <property type="entry name" value="IPGAM_arch"/>
    <property type="match status" value="1"/>
</dbReference>
<evidence type="ECO:0000313" key="8">
    <source>
        <dbReference type="EMBL" id="HIV00367.1"/>
    </source>
</evidence>
<comment type="pathway">
    <text evidence="3">Carbohydrate degradation.</text>
</comment>
<dbReference type="PANTHER" id="PTHR31209:SF4">
    <property type="entry name" value="2,3-BISPHOSPHOGLYCERATE-INDEPENDENT PHOSPHOGLYCERATE MUTASE"/>
    <property type="match status" value="1"/>
</dbReference>
<dbReference type="PANTHER" id="PTHR31209">
    <property type="entry name" value="COFACTOR-INDEPENDENT PHOSPHOGLYCERATE MUTASE"/>
    <property type="match status" value="1"/>
</dbReference>
<evidence type="ECO:0000256" key="2">
    <source>
        <dbReference type="ARBA" id="ARBA00002315"/>
    </source>
</evidence>
<name>A0A9D1ND05_9FIRM</name>
<keyword evidence="5" id="KW-0324">Glycolysis</keyword>
<evidence type="ECO:0000256" key="6">
    <source>
        <dbReference type="ARBA" id="ARBA00023235"/>
    </source>
</evidence>
<dbReference type="GO" id="GO:0004619">
    <property type="term" value="F:phosphoglycerate mutase activity"/>
    <property type="evidence" value="ECO:0007669"/>
    <property type="project" value="UniProtKB-EC"/>
</dbReference>
<comment type="catalytic activity">
    <reaction evidence="1">
        <text>(2R)-2-phosphoglycerate = (2R)-3-phosphoglycerate</text>
        <dbReference type="Rhea" id="RHEA:15901"/>
        <dbReference type="ChEBI" id="CHEBI:58272"/>
        <dbReference type="ChEBI" id="CHEBI:58289"/>
        <dbReference type="EC" id="5.4.2.12"/>
    </reaction>
</comment>
<sequence>MKYLIVLGDGMADRPVPELNHQTPLRLAVKPTIDRLARMGQVGLVRTVPDGMKPGSDVANLSVMGYDPARYYSGRSPLEALSIGVPMTATDVAMRANLVTLSDSDLSKAVMTDYSAGEISTEEARVLIEDLAKELGSDRFRLYPGVSYRHCLLVKNGSTAVSLTPPHDISGQPVRDHLPQGDDARALLDLIERSGKILCNHPVNRKRIAEGRNPATNLWFWGAGTRPALDDFRLKCGLCGAVVSAVDLLKGIAVGAGMRHPDVVGATGTLHTNLGGKLDAVKQAFETGADFVYLHLEAPDECGHQGDALGKIKAIEMVDRATADLVAYLDNRNEPYVVAVLPDHATPLSIRTHSAEPVPYLIYDSRNPANSGLVFNETDAQKGVFLPQGDLILKTMLQL</sequence>
<dbReference type="NCBIfam" id="NF003242">
    <property type="entry name" value="PRK04200.1"/>
    <property type="match status" value="1"/>
</dbReference>
<protein>
    <submittedName>
        <fullName evidence="8">Cofactor-independent phosphoglycerate mutase</fullName>
        <ecNumber evidence="8">5.4.2.12</ecNumber>
    </submittedName>
</protein>
<dbReference type="InterPro" id="IPR004456">
    <property type="entry name" value="Pglycerate_mutase_ApgM"/>
</dbReference>
<proteinExistence type="inferred from homology"/>
<dbReference type="NCBIfam" id="TIGR00306">
    <property type="entry name" value="apgM"/>
    <property type="match status" value="1"/>
</dbReference>
<dbReference type="SUPFAM" id="SSF53649">
    <property type="entry name" value="Alkaline phosphatase-like"/>
    <property type="match status" value="1"/>
</dbReference>
<dbReference type="Pfam" id="PF01676">
    <property type="entry name" value="Metalloenzyme"/>
    <property type="match status" value="1"/>
</dbReference>
<dbReference type="Pfam" id="PF10143">
    <property type="entry name" value="PhosphMutase"/>
    <property type="match status" value="1"/>
</dbReference>
<dbReference type="EMBL" id="DVOH01000034">
    <property type="protein sequence ID" value="HIV00367.1"/>
    <property type="molecule type" value="Genomic_DNA"/>
</dbReference>
<comment type="caution">
    <text evidence="8">The sequence shown here is derived from an EMBL/GenBank/DDBJ whole genome shotgun (WGS) entry which is preliminary data.</text>
</comment>
<dbReference type="AlphaFoldDB" id="A0A9D1ND05"/>
<gene>
    <name evidence="8" type="ORF">IAB14_04575</name>
</gene>
<dbReference type="Proteomes" id="UP000886891">
    <property type="component" value="Unassembled WGS sequence"/>
</dbReference>
<dbReference type="InterPro" id="IPR006124">
    <property type="entry name" value="Metalloenzyme"/>
</dbReference>
<evidence type="ECO:0000256" key="5">
    <source>
        <dbReference type="ARBA" id="ARBA00023152"/>
    </source>
</evidence>
<evidence type="ECO:0000256" key="3">
    <source>
        <dbReference type="ARBA" id="ARBA00004921"/>
    </source>
</evidence>
<evidence type="ECO:0000259" key="7">
    <source>
        <dbReference type="Pfam" id="PF01676"/>
    </source>
</evidence>
<dbReference type="InterPro" id="IPR042253">
    <property type="entry name" value="Pglycerate_mutase_ApgM_sf"/>
</dbReference>
<dbReference type="InterPro" id="IPR017850">
    <property type="entry name" value="Alkaline_phosphatase_core_sf"/>
</dbReference>